<evidence type="ECO:0000313" key="3">
    <source>
        <dbReference type="EMBL" id="VAX41594.1"/>
    </source>
</evidence>
<proteinExistence type="predicted"/>
<dbReference type="Pfam" id="PF00795">
    <property type="entry name" value="CN_hydrolase"/>
    <property type="match status" value="1"/>
</dbReference>
<evidence type="ECO:0000259" key="2">
    <source>
        <dbReference type="PROSITE" id="PS50263"/>
    </source>
</evidence>
<organism evidence="3">
    <name type="scientific">hydrothermal vent metagenome</name>
    <dbReference type="NCBI Taxonomy" id="652676"/>
    <lineage>
        <taxon>unclassified sequences</taxon>
        <taxon>metagenomes</taxon>
        <taxon>ecological metagenomes</taxon>
    </lineage>
</organism>
<protein>
    <submittedName>
        <fullName evidence="3">N-carbamoylputrescine amidase</fullName>
        <ecNumber evidence="3">3.5.1.53</ecNumber>
    </submittedName>
</protein>
<evidence type="ECO:0000256" key="1">
    <source>
        <dbReference type="ARBA" id="ARBA00022801"/>
    </source>
</evidence>
<reference evidence="3" key="1">
    <citation type="submission" date="2018-06" db="EMBL/GenBank/DDBJ databases">
        <authorList>
            <person name="Zhirakovskaya E."/>
        </authorList>
    </citation>
    <scope>NUCLEOTIDE SEQUENCE</scope>
</reference>
<dbReference type="SUPFAM" id="SSF56317">
    <property type="entry name" value="Carbon-nitrogen hydrolase"/>
    <property type="match status" value="1"/>
</dbReference>
<sequence>MMNLRIAITQTISVYPNMPNSLDGLLALICKLDDIRNVNIAHHLELIEIAADAGVKAIGLGELFTAPYFALSRDETWFAFAEDAATGPTVTAMSLAATRYNMVVIAPIYELDRTTGSRYNTAVIIDADGSILGKYRKVHIPAGHNEQASFDEMYYYNRSEVPQNIPSPMILGKNPFFPVFQTVAGRVGVSICYDRHFEGVVRSLSRAGAQIIFSPAVTFGTKSSRLWQREFEVDAARHGVFIAGSNRFGAESPWNQPFFGNSHIVGPDGRLPDISSDSKLIIADCDLDSLASPDPSGWNLPRDARPSVYTE</sequence>
<accession>A0A3B1DYQ1</accession>
<dbReference type="PANTHER" id="PTHR43674:SF2">
    <property type="entry name" value="BETA-UREIDOPROPIONASE"/>
    <property type="match status" value="1"/>
</dbReference>
<keyword evidence="1 3" id="KW-0378">Hydrolase</keyword>
<feature type="domain" description="CN hydrolase" evidence="2">
    <location>
        <begin position="22"/>
        <end position="289"/>
    </location>
</feature>
<gene>
    <name evidence="3" type="ORF">MNBD_PLANCTO03-185</name>
</gene>
<dbReference type="PANTHER" id="PTHR43674">
    <property type="entry name" value="NITRILASE C965.09-RELATED"/>
    <property type="match status" value="1"/>
</dbReference>
<dbReference type="AlphaFoldDB" id="A0A3B1DYQ1"/>
<name>A0A3B1DYQ1_9ZZZZ</name>
<dbReference type="Gene3D" id="3.60.110.10">
    <property type="entry name" value="Carbon-nitrogen hydrolase"/>
    <property type="match status" value="1"/>
</dbReference>
<dbReference type="InterPro" id="IPR050345">
    <property type="entry name" value="Aliph_Amidase/BUP"/>
</dbReference>
<dbReference type="GO" id="GO:0050126">
    <property type="term" value="F:N-carbamoylputrescine amidase activity"/>
    <property type="evidence" value="ECO:0007669"/>
    <property type="project" value="UniProtKB-EC"/>
</dbReference>
<dbReference type="PROSITE" id="PS50263">
    <property type="entry name" value="CN_HYDROLASE"/>
    <property type="match status" value="1"/>
</dbReference>
<dbReference type="EC" id="3.5.1.53" evidence="3"/>
<dbReference type="EMBL" id="UOGK01000567">
    <property type="protein sequence ID" value="VAX41594.1"/>
    <property type="molecule type" value="Genomic_DNA"/>
</dbReference>
<dbReference type="InterPro" id="IPR036526">
    <property type="entry name" value="C-N_Hydrolase_sf"/>
</dbReference>
<dbReference type="InterPro" id="IPR003010">
    <property type="entry name" value="C-N_Hydrolase"/>
</dbReference>